<evidence type="ECO:0008006" key="2">
    <source>
        <dbReference type="Google" id="ProtNLM"/>
    </source>
</evidence>
<dbReference type="EMBL" id="VSSQ01005484">
    <property type="protein sequence ID" value="MPM29329.1"/>
    <property type="molecule type" value="Genomic_DNA"/>
</dbReference>
<name>A0A644YLY4_9ZZZZ</name>
<proteinExistence type="predicted"/>
<protein>
    <recommendedName>
        <fullName evidence="2">Lipoprotein</fullName>
    </recommendedName>
</protein>
<accession>A0A644YLY4</accession>
<organism evidence="1">
    <name type="scientific">bioreactor metagenome</name>
    <dbReference type="NCBI Taxonomy" id="1076179"/>
    <lineage>
        <taxon>unclassified sequences</taxon>
        <taxon>metagenomes</taxon>
        <taxon>ecological metagenomes</taxon>
    </lineage>
</organism>
<dbReference type="PROSITE" id="PS51257">
    <property type="entry name" value="PROKAR_LIPOPROTEIN"/>
    <property type="match status" value="1"/>
</dbReference>
<comment type="caution">
    <text evidence="1">The sequence shown here is derived from an EMBL/GenBank/DDBJ whole genome shotgun (WGS) entry which is preliminary data.</text>
</comment>
<evidence type="ECO:0000313" key="1">
    <source>
        <dbReference type="EMBL" id="MPM29329.1"/>
    </source>
</evidence>
<reference evidence="1" key="1">
    <citation type="submission" date="2019-08" db="EMBL/GenBank/DDBJ databases">
        <authorList>
            <person name="Kucharzyk K."/>
            <person name="Murdoch R.W."/>
            <person name="Higgins S."/>
            <person name="Loffler F."/>
        </authorList>
    </citation>
    <scope>NUCLEOTIDE SEQUENCE</scope>
</reference>
<gene>
    <name evidence="1" type="ORF">SDC9_75869</name>
</gene>
<sequence length="437" mass="48640">MKRHTPLCFLLLATLLLGSCSSYVDISNSLSHFQNSNYSQAFLDLEQQAPSVLKAQGPIILNYDLGMLARLNKSYKDSNNYLSESERLIREAYTQSITANVASFIVNDNTKAYSGEDFEDIYINVFKALNYLHQGEEESALVELNRSIEKQAFLRQKYEKQVEQVASYREKQGLGSVEGQSYASSFSTSALANYLSAIVAEGMGEENIRYYAMNQVRHAFASQPALYPFPLPSSAAEDPQNVENGLGRLHVVGFTGQAPVKEERIESIYVSYANRAKIAYPVLVGRPSQVQAIEVSVNGSRVQRLERIESIKDIAVDTFRAKSELAKLKAVTRAMAKAIGIAAYDAAAMEDNQVTAAEELLGWIFRIARDVSESADIRSTHFLPSEAWIGYIDLSPGTYTVEISFLNASNRILHREVLPNQVVRTDGVNLTETFCPY</sequence>
<dbReference type="AlphaFoldDB" id="A0A644YLY4"/>